<dbReference type="PANTHER" id="PTHR33055">
    <property type="entry name" value="TRANSPOSASE FOR INSERTION SEQUENCE ELEMENT IS1111A"/>
    <property type="match status" value="1"/>
</dbReference>
<proteinExistence type="predicted"/>
<dbReference type="Proteomes" id="UP000826014">
    <property type="component" value="Chromosome"/>
</dbReference>
<protein>
    <submittedName>
        <fullName evidence="3">Transposase ISRhOegibbosus7</fullName>
    </submittedName>
</protein>
<evidence type="ECO:0000259" key="1">
    <source>
        <dbReference type="Pfam" id="PF01548"/>
    </source>
</evidence>
<dbReference type="PANTHER" id="PTHR33055:SF3">
    <property type="entry name" value="PUTATIVE TRANSPOSASE FOR IS117-RELATED"/>
    <property type="match status" value="1"/>
</dbReference>
<dbReference type="Pfam" id="PF01548">
    <property type="entry name" value="DEDD_Tnp_IS110"/>
    <property type="match status" value="1"/>
</dbReference>
<dbReference type="InterPro" id="IPR003346">
    <property type="entry name" value="Transposase_20"/>
</dbReference>
<accession>A0ABX8V226</accession>
<dbReference type="InterPro" id="IPR047650">
    <property type="entry name" value="Transpos_IS110"/>
</dbReference>
<evidence type="ECO:0000313" key="4">
    <source>
        <dbReference type="Proteomes" id="UP000826014"/>
    </source>
</evidence>
<evidence type="ECO:0000313" key="3">
    <source>
        <dbReference type="EMBL" id="QYF49290.1"/>
    </source>
</evidence>
<sequence length="347" mass="39086">MKHYIGLDVSMKRTFICVLNEQGKIVHEGSEKTDPDLLADYFSKRDFQEIVVGFESGCLSHYLVTGFRKRAIDPLCMDARKLSTILALKINKTDKNDARGIAEALRSGMYTRVHCKPQDSVEKSILLVSRRALIKQQTQLKNTVRGLLKSYGIRLGSVGSKRFSSVVVKQIEKQEKSIVLSITSLLNTFDKVVEEVEKLDKEMLKLVSQDKEVQRLMTIPGVGPVTALTYKTEIFDPTRFNDSKSVGAYLGMTPKQYASGEVQRQGRISKCGSSELRSLLVEAGIVMLTRSKKWSKLKAWGLKIMRKKGMKKAALAVGRKLSVIMHKMLIEQKEFIYGEPKAESFQV</sequence>
<keyword evidence="4" id="KW-1185">Reference proteome</keyword>
<feature type="domain" description="Transposase IS110-like N-terminal" evidence="1">
    <location>
        <begin position="5"/>
        <end position="151"/>
    </location>
</feature>
<organism evidence="3 4">
    <name type="scientific">Candidatus Rhabdochlamydia oedothoracis</name>
    <dbReference type="NCBI Taxonomy" id="2720720"/>
    <lineage>
        <taxon>Bacteria</taxon>
        <taxon>Pseudomonadati</taxon>
        <taxon>Chlamydiota</taxon>
        <taxon>Chlamydiia</taxon>
        <taxon>Parachlamydiales</taxon>
        <taxon>Candidatus Rhabdochlamydiaceae</taxon>
        <taxon>Candidatus Rhabdochlamydia</taxon>
    </lineage>
</organism>
<reference evidence="3 4" key="1">
    <citation type="journal article" date="2022" name="bioRxiv">
        <title>Ecology and evolution of chlamydial symbionts of arthropods.</title>
        <authorList>
            <person name="Halter T."/>
            <person name="Koestlbacher S."/>
            <person name="Collingro A."/>
            <person name="Sixt B.S."/>
            <person name="Toenshoff E.R."/>
            <person name="Hendrickx F."/>
            <person name="Kostanjsek R."/>
            <person name="Horn M."/>
        </authorList>
    </citation>
    <scope>NUCLEOTIDE SEQUENCE [LARGE SCALE GENOMIC DNA]</scope>
    <source>
        <strain evidence="3">W744xW776</strain>
    </source>
</reference>
<evidence type="ECO:0000259" key="2">
    <source>
        <dbReference type="Pfam" id="PF02371"/>
    </source>
</evidence>
<dbReference type="EMBL" id="CP075587">
    <property type="protein sequence ID" value="QYF49290.1"/>
    <property type="molecule type" value="Genomic_DNA"/>
</dbReference>
<dbReference type="InterPro" id="IPR002525">
    <property type="entry name" value="Transp_IS110-like_N"/>
</dbReference>
<dbReference type="NCBIfam" id="NF033542">
    <property type="entry name" value="transpos_IS110"/>
    <property type="match status" value="1"/>
</dbReference>
<dbReference type="RefSeq" id="WP_220017570.1">
    <property type="nucleotide sequence ID" value="NZ_CP075587.1"/>
</dbReference>
<dbReference type="Pfam" id="PF02371">
    <property type="entry name" value="Transposase_20"/>
    <property type="match status" value="1"/>
</dbReference>
<feature type="domain" description="Transposase IS116/IS110/IS902 C-terminal" evidence="2">
    <location>
        <begin position="214"/>
        <end position="296"/>
    </location>
</feature>
<gene>
    <name evidence="3" type="ORF">RHABOEDO_001600</name>
</gene>
<name>A0ABX8V226_9BACT</name>